<gene>
    <name evidence="1" type="ORF">IC006_0845</name>
</gene>
<organism evidence="1 2">
    <name type="scientific">Sulfuracidifex tepidarius</name>
    <dbReference type="NCBI Taxonomy" id="1294262"/>
    <lineage>
        <taxon>Archaea</taxon>
        <taxon>Thermoproteota</taxon>
        <taxon>Thermoprotei</taxon>
        <taxon>Sulfolobales</taxon>
        <taxon>Sulfolobaceae</taxon>
        <taxon>Sulfuracidifex</taxon>
    </lineage>
</organism>
<dbReference type="GeneID" id="41714645"/>
<dbReference type="KEGG" id="step:IC006_0845"/>
<dbReference type="OrthoDB" id="378264at2157"/>
<reference evidence="1 2" key="1">
    <citation type="journal article" date="2020" name="Int. J. Syst. Evol. Microbiol.">
        <title>Sulfuracidifex tepidarius gen. nov., sp. nov. and transfer of Sulfolobus metallicus Huber and Stetter 1992 to the genus Sulfuracidifex as Sulfuracidifex metallicus comb. nov.</title>
        <authorList>
            <person name="Itoh T."/>
            <person name="Miura T."/>
            <person name="Sakai H.D."/>
            <person name="Kato S."/>
            <person name="Ohkuma M."/>
            <person name="Takashina T."/>
        </authorList>
    </citation>
    <scope>NUCLEOTIDE SEQUENCE [LARGE SCALE GENOMIC DNA]</scope>
    <source>
        <strain evidence="1 2">IC-006</strain>
    </source>
</reference>
<sequence>MKVTIPYYEIEENAWCEKEGREYYPYSTDMEYEVDVKECEFDRKDLEEIVDRHLGTVIELLLKGHREEVETILREVIHQ</sequence>
<accession>A0A510DU22</accession>
<dbReference type="EMBL" id="AP018929">
    <property type="protein sequence ID" value="BBG23560.1"/>
    <property type="molecule type" value="Genomic_DNA"/>
</dbReference>
<dbReference type="AlphaFoldDB" id="A0A510DU22"/>
<proteinExistence type="predicted"/>
<name>A0A510DU22_9CREN</name>
<keyword evidence="2" id="KW-1185">Reference proteome</keyword>
<evidence type="ECO:0000313" key="2">
    <source>
        <dbReference type="Proteomes" id="UP000322983"/>
    </source>
</evidence>
<protein>
    <submittedName>
        <fullName evidence="1">Uncharacterized protein</fullName>
    </submittedName>
</protein>
<dbReference type="RefSeq" id="WP_149528382.1">
    <property type="nucleotide sequence ID" value="NZ_AP018929.1"/>
</dbReference>
<evidence type="ECO:0000313" key="1">
    <source>
        <dbReference type="EMBL" id="BBG23560.1"/>
    </source>
</evidence>
<dbReference type="STRING" id="1294262.GCA_001316085_01578"/>
<dbReference type="Proteomes" id="UP000322983">
    <property type="component" value="Chromosome"/>
</dbReference>